<dbReference type="EMBL" id="FUXC01000001">
    <property type="protein sequence ID" value="SJZ39180.1"/>
    <property type="molecule type" value="Genomic_DNA"/>
</dbReference>
<reference evidence="15 16" key="1">
    <citation type="submission" date="2017-02" db="EMBL/GenBank/DDBJ databases">
        <authorList>
            <person name="Peterson S.W."/>
        </authorList>
    </citation>
    <scope>NUCLEOTIDE SEQUENCE [LARGE SCALE GENOMIC DNA]</scope>
    <source>
        <strain evidence="15 16">ATCC BAA-909</strain>
    </source>
</reference>
<dbReference type="InterPro" id="IPR023940">
    <property type="entry name" value="DHDPR_bac"/>
</dbReference>
<dbReference type="InterPro" id="IPR000846">
    <property type="entry name" value="DapB_N"/>
</dbReference>
<dbReference type="STRING" id="225004.SAMN02745152_00036"/>
<dbReference type="CDD" id="cd02274">
    <property type="entry name" value="DHDPR_N"/>
    <property type="match status" value="1"/>
</dbReference>
<dbReference type="Gene3D" id="3.30.360.10">
    <property type="entry name" value="Dihydrodipicolinate Reductase, domain 2"/>
    <property type="match status" value="1"/>
</dbReference>
<evidence type="ECO:0000256" key="9">
    <source>
        <dbReference type="ARBA" id="ARBA00038983"/>
    </source>
</evidence>
<dbReference type="PANTHER" id="PTHR20836">
    <property type="entry name" value="DIHYDRODIPICOLINATE REDUCTASE"/>
    <property type="match status" value="1"/>
</dbReference>
<dbReference type="InterPro" id="IPR022663">
    <property type="entry name" value="DapB_C"/>
</dbReference>
<comment type="caution">
    <text evidence="12">Lacks conserved residue(s) required for the propagation of feature annotation.</text>
</comment>
<dbReference type="AlphaFoldDB" id="A0A1T4K9Q7"/>
<keyword evidence="5 12" id="KW-0560">Oxidoreductase</keyword>
<keyword evidence="4 12" id="KW-0220">Diaminopimelate biosynthesis</keyword>
<gene>
    <name evidence="12" type="primary">dapB</name>
    <name evidence="15" type="ORF">SAMN02745152_00036</name>
</gene>
<dbReference type="GeneID" id="303366318"/>
<evidence type="ECO:0000259" key="13">
    <source>
        <dbReference type="Pfam" id="PF01113"/>
    </source>
</evidence>
<dbReference type="GO" id="GO:0019877">
    <property type="term" value="P:diaminopimelate biosynthetic process"/>
    <property type="evidence" value="ECO:0007669"/>
    <property type="project" value="UniProtKB-UniRule"/>
</dbReference>
<keyword evidence="12" id="KW-0963">Cytoplasm</keyword>
<dbReference type="PANTHER" id="PTHR20836:SF0">
    <property type="entry name" value="4-HYDROXY-TETRAHYDRODIPICOLINATE REDUCTASE 1, CHLOROPLASTIC-RELATED"/>
    <property type="match status" value="1"/>
</dbReference>
<dbReference type="InterPro" id="IPR036291">
    <property type="entry name" value="NAD(P)-bd_dom_sf"/>
</dbReference>
<comment type="similarity">
    <text evidence="1 12">Belongs to the DapB family.</text>
</comment>
<comment type="caution">
    <text evidence="12">Was originally thought to be a dihydrodipicolinate reductase (DHDPR), catalyzing the conversion of dihydrodipicolinate to tetrahydrodipicolinate. However, it was shown in E.coli that the substrate of the enzymatic reaction is not dihydrodipicolinate (DHDP) but in fact (2S,4S)-4-hydroxy-2,3,4,5-tetrahydrodipicolinic acid (HTPA), the product released by the DapA-catalyzed reaction.</text>
</comment>
<dbReference type="Pfam" id="PF05173">
    <property type="entry name" value="DapB_C"/>
    <property type="match status" value="1"/>
</dbReference>
<dbReference type="OrthoDB" id="9790352at2"/>
<feature type="binding site" evidence="12">
    <location>
        <begin position="112"/>
        <end position="115"/>
    </location>
    <ligand>
        <name>NAD(+)</name>
        <dbReference type="ChEBI" id="CHEBI:57540"/>
    </ligand>
</feature>
<keyword evidence="7 12" id="KW-0457">Lysine biosynthesis</keyword>
<evidence type="ECO:0000256" key="11">
    <source>
        <dbReference type="ARBA" id="ARBA00049396"/>
    </source>
</evidence>
<dbReference type="GO" id="GO:0050661">
    <property type="term" value="F:NADP binding"/>
    <property type="evidence" value="ECO:0007669"/>
    <property type="project" value="UniProtKB-UniRule"/>
</dbReference>
<evidence type="ECO:0000256" key="3">
    <source>
        <dbReference type="ARBA" id="ARBA00022857"/>
    </source>
</evidence>
<keyword evidence="6 12" id="KW-0520">NAD</keyword>
<evidence type="ECO:0000256" key="6">
    <source>
        <dbReference type="ARBA" id="ARBA00023027"/>
    </source>
</evidence>
<keyword evidence="3 12" id="KW-0521">NADP</keyword>
<dbReference type="GO" id="GO:0051287">
    <property type="term" value="F:NAD binding"/>
    <property type="evidence" value="ECO:0007669"/>
    <property type="project" value="UniProtKB-UniRule"/>
</dbReference>
<feature type="active site" description="Proton donor" evidence="12">
    <location>
        <position position="151"/>
    </location>
</feature>
<evidence type="ECO:0000256" key="5">
    <source>
        <dbReference type="ARBA" id="ARBA00023002"/>
    </source>
</evidence>
<comment type="subcellular location">
    <subcellularLocation>
        <location evidence="12">Cytoplasm</location>
    </subcellularLocation>
</comment>
<dbReference type="GO" id="GO:0008839">
    <property type="term" value="F:4-hydroxy-tetrahydrodipicolinate reductase"/>
    <property type="evidence" value="ECO:0007669"/>
    <property type="project" value="UniProtKB-UniRule"/>
</dbReference>
<keyword evidence="16" id="KW-1185">Reference proteome</keyword>
<feature type="active site" description="Proton donor/acceptor" evidence="12">
    <location>
        <position position="147"/>
    </location>
</feature>
<dbReference type="HAMAP" id="MF_00102">
    <property type="entry name" value="DapB"/>
    <property type="match status" value="1"/>
</dbReference>
<dbReference type="UniPathway" id="UPA00034">
    <property type="reaction ID" value="UER00018"/>
</dbReference>
<evidence type="ECO:0000256" key="12">
    <source>
        <dbReference type="HAMAP-Rule" id="MF_00102"/>
    </source>
</evidence>
<feature type="binding site" evidence="12">
    <location>
        <position position="148"/>
    </location>
    <ligand>
        <name>(S)-2,3,4,5-tetrahydrodipicolinate</name>
        <dbReference type="ChEBI" id="CHEBI:16845"/>
    </ligand>
</feature>
<dbReference type="GO" id="GO:0016726">
    <property type="term" value="F:oxidoreductase activity, acting on CH or CH2 groups, NAD or NADP as acceptor"/>
    <property type="evidence" value="ECO:0007669"/>
    <property type="project" value="UniProtKB-UniRule"/>
</dbReference>
<dbReference type="GO" id="GO:0005829">
    <property type="term" value="C:cytosol"/>
    <property type="evidence" value="ECO:0007669"/>
    <property type="project" value="TreeGrafter"/>
</dbReference>
<comment type="catalytic activity">
    <reaction evidence="11 12">
        <text>(S)-2,3,4,5-tetrahydrodipicolinate + NAD(+) + H2O = (2S,4S)-4-hydroxy-2,3,4,5-tetrahydrodipicolinate + NADH + H(+)</text>
        <dbReference type="Rhea" id="RHEA:35323"/>
        <dbReference type="ChEBI" id="CHEBI:15377"/>
        <dbReference type="ChEBI" id="CHEBI:15378"/>
        <dbReference type="ChEBI" id="CHEBI:16845"/>
        <dbReference type="ChEBI" id="CHEBI:57540"/>
        <dbReference type="ChEBI" id="CHEBI:57945"/>
        <dbReference type="ChEBI" id="CHEBI:67139"/>
        <dbReference type="EC" id="1.17.1.8"/>
    </reaction>
</comment>
<evidence type="ECO:0000259" key="14">
    <source>
        <dbReference type="Pfam" id="PF05173"/>
    </source>
</evidence>
<feature type="domain" description="Dihydrodipicolinate reductase C-terminal" evidence="14">
    <location>
        <begin position="118"/>
        <end position="258"/>
    </location>
</feature>
<organism evidence="15 16">
    <name type="scientific">Treponema berlinense</name>
    <dbReference type="NCBI Taxonomy" id="225004"/>
    <lineage>
        <taxon>Bacteria</taxon>
        <taxon>Pseudomonadati</taxon>
        <taxon>Spirochaetota</taxon>
        <taxon>Spirochaetia</taxon>
        <taxon>Spirochaetales</taxon>
        <taxon>Treponemataceae</taxon>
        <taxon>Treponema</taxon>
    </lineage>
</organism>
<sequence length="259" mass="27711">MKIALVGYGKMGHMIEKCAKDAGHEVVATIDVMAKDATNIVPAGDGKAVADAVKNSGAEGVIEFSHPTAVLGNLNALIPLGLPVVVGTTGWAKSEDEIAELCKKTCGTAMRSSNFSIGVNMFYKIVEEAAKIMAEYSDYDVAVWEAHHNQKADSPSGTALEVARRIMLGNKSKTQMVFDAFHEKPKANELHVSSTRVGFVPGTHTVFFDSPADEIELTHRARSREGFAKGAVVALEKLAAKIASGELEKGRLYGMSDLF</sequence>
<evidence type="ECO:0000256" key="7">
    <source>
        <dbReference type="ARBA" id="ARBA00023154"/>
    </source>
</evidence>
<dbReference type="EC" id="1.17.1.8" evidence="9 12"/>
<dbReference type="NCBIfam" id="TIGR00036">
    <property type="entry name" value="dapB"/>
    <property type="match status" value="1"/>
</dbReference>
<dbReference type="Proteomes" id="UP000190395">
    <property type="component" value="Unassembled WGS sequence"/>
</dbReference>
<dbReference type="SUPFAM" id="SSF51735">
    <property type="entry name" value="NAD(P)-binding Rossmann-fold domains"/>
    <property type="match status" value="1"/>
</dbReference>
<dbReference type="GO" id="GO:0009089">
    <property type="term" value="P:lysine biosynthetic process via diaminopimelate"/>
    <property type="evidence" value="ECO:0007669"/>
    <property type="project" value="UniProtKB-UniRule"/>
</dbReference>
<feature type="binding site" evidence="12">
    <location>
        <begin position="87"/>
        <end position="89"/>
    </location>
    <ligand>
        <name>NAD(+)</name>
        <dbReference type="ChEBI" id="CHEBI:57540"/>
    </ligand>
</feature>
<proteinExistence type="inferred from homology"/>
<dbReference type="PIRSF" id="PIRSF000161">
    <property type="entry name" value="DHPR"/>
    <property type="match status" value="1"/>
</dbReference>
<evidence type="ECO:0000313" key="15">
    <source>
        <dbReference type="EMBL" id="SJZ39180.1"/>
    </source>
</evidence>
<evidence type="ECO:0000256" key="8">
    <source>
        <dbReference type="ARBA" id="ARBA00037922"/>
    </source>
</evidence>
<comment type="pathway">
    <text evidence="8 12">Amino-acid biosynthesis; L-lysine biosynthesis via DAP pathway; (S)-tetrahydrodipicolinate from L-aspartate: step 4/4.</text>
</comment>
<keyword evidence="2 12" id="KW-0028">Amino-acid biosynthesis</keyword>
<dbReference type="SUPFAM" id="SSF55347">
    <property type="entry name" value="Glyceraldehyde-3-phosphate dehydrogenase-like, C-terminal domain"/>
    <property type="match status" value="1"/>
</dbReference>
<name>A0A1T4K9Q7_9SPIR</name>
<feature type="domain" description="Dihydrodipicolinate reductase N-terminal" evidence="13">
    <location>
        <begin position="1"/>
        <end position="115"/>
    </location>
</feature>
<evidence type="ECO:0000256" key="4">
    <source>
        <dbReference type="ARBA" id="ARBA00022915"/>
    </source>
</evidence>
<feature type="binding site" evidence="12">
    <location>
        <begin position="157"/>
        <end position="158"/>
    </location>
    <ligand>
        <name>(S)-2,3,4,5-tetrahydrodipicolinate</name>
        <dbReference type="ChEBI" id="CHEBI:16845"/>
    </ligand>
</feature>
<evidence type="ECO:0000313" key="16">
    <source>
        <dbReference type="Proteomes" id="UP000190395"/>
    </source>
</evidence>
<evidence type="ECO:0000256" key="2">
    <source>
        <dbReference type="ARBA" id="ARBA00022605"/>
    </source>
</evidence>
<accession>A0A1T4K9Q7</accession>
<comment type="catalytic activity">
    <reaction evidence="10 12">
        <text>(S)-2,3,4,5-tetrahydrodipicolinate + NADP(+) + H2O = (2S,4S)-4-hydroxy-2,3,4,5-tetrahydrodipicolinate + NADPH + H(+)</text>
        <dbReference type="Rhea" id="RHEA:35331"/>
        <dbReference type="ChEBI" id="CHEBI:15377"/>
        <dbReference type="ChEBI" id="CHEBI:15378"/>
        <dbReference type="ChEBI" id="CHEBI:16845"/>
        <dbReference type="ChEBI" id="CHEBI:57783"/>
        <dbReference type="ChEBI" id="CHEBI:58349"/>
        <dbReference type="ChEBI" id="CHEBI:67139"/>
        <dbReference type="EC" id="1.17.1.8"/>
    </reaction>
</comment>
<dbReference type="Pfam" id="PF01113">
    <property type="entry name" value="DapB_N"/>
    <property type="match status" value="1"/>
</dbReference>
<comment type="function">
    <text evidence="12">Catalyzes the conversion of 4-hydroxy-tetrahydrodipicolinate (HTPA) to tetrahydrodipicolinate.</text>
</comment>
<evidence type="ECO:0000256" key="10">
    <source>
        <dbReference type="ARBA" id="ARBA00049080"/>
    </source>
</evidence>
<protein>
    <recommendedName>
        <fullName evidence="9 12">4-hydroxy-tetrahydrodipicolinate reductase</fullName>
        <shortName evidence="12">HTPA reductase</shortName>
        <ecNumber evidence="9 12">1.17.1.8</ecNumber>
    </recommendedName>
</protein>
<dbReference type="Gene3D" id="3.40.50.720">
    <property type="entry name" value="NAD(P)-binding Rossmann-like Domain"/>
    <property type="match status" value="1"/>
</dbReference>
<feature type="binding site" evidence="12">
    <location>
        <position position="35"/>
    </location>
    <ligand>
        <name>NADP(+)</name>
        <dbReference type="ChEBI" id="CHEBI:58349"/>
    </ligand>
</feature>
<evidence type="ECO:0000256" key="1">
    <source>
        <dbReference type="ARBA" id="ARBA00006642"/>
    </source>
</evidence>
<dbReference type="RefSeq" id="WP_078929705.1">
    <property type="nucleotide sequence ID" value="NZ_CAMCOW010000030.1"/>
</dbReference>
<comment type="subunit">
    <text evidence="12">Homotetramer.</text>
</comment>